<dbReference type="GO" id="GO:0015386">
    <property type="term" value="F:potassium:proton antiporter activity"/>
    <property type="evidence" value="ECO:0007669"/>
    <property type="project" value="TreeGrafter"/>
</dbReference>
<keyword evidence="3 10" id="KW-0812">Transmembrane</keyword>
<evidence type="ECO:0000256" key="7">
    <source>
        <dbReference type="ARBA" id="ARBA00023136"/>
    </source>
</evidence>
<keyword evidence="7 10" id="KW-0472">Membrane</keyword>
<evidence type="ECO:0000256" key="8">
    <source>
        <dbReference type="ARBA" id="ARBA00023201"/>
    </source>
</evidence>
<dbReference type="GO" id="GO:0051453">
    <property type="term" value="P:regulation of intracellular pH"/>
    <property type="evidence" value="ECO:0007669"/>
    <property type="project" value="TreeGrafter"/>
</dbReference>
<dbReference type="Pfam" id="PF00999">
    <property type="entry name" value="Na_H_Exchanger"/>
    <property type="match status" value="1"/>
</dbReference>
<keyword evidence="13" id="KW-1185">Reference proteome</keyword>
<evidence type="ECO:0000256" key="5">
    <source>
        <dbReference type="ARBA" id="ARBA00023053"/>
    </source>
</evidence>
<evidence type="ECO:0000313" key="13">
    <source>
        <dbReference type="Proteomes" id="UP000019763"/>
    </source>
</evidence>
<feature type="domain" description="Cation/H+ exchanger transmembrane" evidence="11">
    <location>
        <begin position="20"/>
        <end position="352"/>
    </location>
</feature>
<evidence type="ECO:0000313" key="12">
    <source>
        <dbReference type="EMBL" id="EZG44112.1"/>
    </source>
</evidence>
<evidence type="ECO:0000256" key="6">
    <source>
        <dbReference type="ARBA" id="ARBA00023065"/>
    </source>
</evidence>
<evidence type="ECO:0000256" key="4">
    <source>
        <dbReference type="ARBA" id="ARBA00022989"/>
    </source>
</evidence>
<feature type="transmembrane region" description="Helical" evidence="10">
    <location>
        <begin position="202"/>
        <end position="224"/>
    </location>
</feature>
<dbReference type="GO" id="GO:0015385">
    <property type="term" value="F:sodium:proton antiporter activity"/>
    <property type="evidence" value="ECO:0007669"/>
    <property type="project" value="InterPro"/>
</dbReference>
<proteinExistence type="predicted"/>
<dbReference type="Gene3D" id="6.10.140.1330">
    <property type="match status" value="1"/>
</dbReference>
<dbReference type="eggNOG" id="KOG1965">
    <property type="taxonomic scope" value="Eukaryota"/>
</dbReference>
<reference evidence="12" key="1">
    <citation type="submission" date="2013-12" db="EMBL/GenBank/DDBJ databases">
        <authorList>
            <person name="Omoto C.K."/>
            <person name="Sibley D."/>
            <person name="Venepally P."/>
            <person name="Hadjithomas M."/>
            <person name="Karamycheva S."/>
            <person name="Brunk B."/>
            <person name="Roos D."/>
            <person name="Caler E."/>
            <person name="Lorenzi H."/>
        </authorList>
    </citation>
    <scope>NUCLEOTIDE SEQUENCE</scope>
</reference>
<feature type="transmembrane region" description="Helical" evidence="10">
    <location>
        <begin position="6"/>
        <end position="28"/>
    </location>
</feature>
<feature type="transmembrane region" description="Helical" evidence="10">
    <location>
        <begin position="73"/>
        <end position="90"/>
    </location>
</feature>
<feature type="transmembrane region" description="Helical" evidence="10">
    <location>
        <begin position="40"/>
        <end position="58"/>
    </location>
</feature>
<dbReference type="PANTHER" id="PTHR10110">
    <property type="entry name" value="SODIUM/HYDROGEN EXCHANGER"/>
    <property type="match status" value="1"/>
</dbReference>
<comment type="caution">
    <text evidence="12">The sequence shown here is derived from an EMBL/GenBank/DDBJ whole genome shotgun (WGS) entry which is preliminary data.</text>
</comment>
<evidence type="ECO:0000256" key="2">
    <source>
        <dbReference type="ARBA" id="ARBA00022448"/>
    </source>
</evidence>
<gene>
    <name evidence="12" type="ORF">GNI_152050</name>
</gene>
<dbReference type="EMBL" id="AFNH02001133">
    <property type="protein sequence ID" value="EZG44112.1"/>
    <property type="molecule type" value="Genomic_DNA"/>
</dbReference>
<evidence type="ECO:0000256" key="9">
    <source>
        <dbReference type="SAM" id="MobiDB-lite"/>
    </source>
</evidence>
<keyword evidence="5" id="KW-0915">Sodium</keyword>
<dbReference type="RefSeq" id="XP_011132796.1">
    <property type="nucleotide sequence ID" value="XM_011134494.1"/>
</dbReference>
<keyword evidence="6" id="KW-0406">Ion transport</keyword>
<dbReference type="GeneID" id="22915289"/>
<keyword evidence="4 10" id="KW-1133">Transmembrane helix</keyword>
<evidence type="ECO:0000256" key="1">
    <source>
        <dbReference type="ARBA" id="ARBA00004141"/>
    </source>
</evidence>
<dbReference type="InterPro" id="IPR018422">
    <property type="entry name" value="Cation/H_exchanger_CPA1"/>
</dbReference>
<organism evidence="12 13">
    <name type="scientific">Gregarina niphandrodes</name>
    <name type="common">Septate eugregarine</name>
    <dbReference type="NCBI Taxonomy" id="110365"/>
    <lineage>
        <taxon>Eukaryota</taxon>
        <taxon>Sar</taxon>
        <taxon>Alveolata</taxon>
        <taxon>Apicomplexa</taxon>
        <taxon>Conoidasida</taxon>
        <taxon>Gregarinasina</taxon>
        <taxon>Eugregarinorida</taxon>
        <taxon>Gregarinidae</taxon>
        <taxon>Gregarina</taxon>
    </lineage>
</organism>
<dbReference type="InterPro" id="IPR004709">
    <property type="entry name" value="NaH_exchanger"/>
</dbReference>
<sequence length="512" mass="55307">MVSHNIAVQTAALTSVMLMCAFICGHLINISKLRNIPQSTAGILIGAFSGLLIFYWNPKLFGNKSLLNFNPELFYMFMLPPIILEAGFSMDRINFIKNFHSIMWLAIGGTLLSAILTAAGLYIPHLLSSDYGFFEGSLTEKLLYCTLLGTLLAAVDPVATLGVLGGSRFEANEKLFSIVFGESLLNDSVSIVLFRTLTLLSFMYVTLISCIIGAVTGLIAYLAFRLAGGIQRFPEYELGVLLLIAYFSFSVAEMVEGSGIVSLFITAVLLGHYNIKNLSLTSQRSSVLLFKVLSVFSESFIYLLFGTVFTRSVIAHAQFDLALVAWTTALLMLSRGAVVFPSAAIINALERKHKSYAEEQKETQVIAGACMHAVFEKHLTSRYTPLAKSLCATERPTQDNSSSPYTQFDDEDELELDSRAGSSRPYRPGEAKAGAAGRALLGEVTPPGKASRTAALPQIAEHASYDINVVPQSPRASVMEAPAPVCGDVALLGAGPSEHLSVSRGGVAFRPP</sequence>
<feature type="transmembrane region" description="Helical" evidence="10">
    <location>
        <begin position="102"/>
        <end position="123"/>
    </location>
</feature>
<dbReference type="GO" id="GO:0098719">
    <property type="term" value="P:sodium ion import across plasma membrane"/>
    <property type="evidence" value="ECO:0007669"/>
    <property type="project" value="TreeGrafter"/>
</dbReference>
<dbReference type="OrthoDB" id="332990at2759"/>
<protein>
    <submittedName>
        <fullName evidence="12">Sodium/hydrogen exchanger</fullName>
    </submittedName>
</protein>
<name>A0A023AZV2_GRENI</name>
<dbReference type="Proteomes" id="UP000019763">
    <property type="component" value="Unassembled WGS sequence"/>
</dbReference>
<dbReference type="InterPro" id="IPR006153">
    <property type="entry name" value="Cation/H_exchanger_TM"/>
</dbReference>
<dbReference type="AlphaFoldDB" id="A0A023AZV2"/>
<keyword evidence="2" id="KW-0813">Transport</keyword>
<feature type="transmembrane region" description="Helical" evidence="10">
    <location>
        <begin position="143"/>
        <end position="164"/>
    </location>
</feature>
<evidence type="ECO:0000259" key="11">
    <source>
        <dbReference type="Pfam" id="PF00999"/>
    </source>
</evidence>
<feature type="transmembrane region" description="Helical" evidence="10">
    <location>
        <begin position="321"/>
        <end position="346"/>
    </location>
</feature>
<keyword evidence="8" id="KW-0739">Sodium transport</keyword>
<comment type="subcellular location">
    <subcellularLocation>
        <location evidence="1">Membrane</location>
        <topology evidence="1">Multi-pass membrane protein</topology>
    </subcellularLocation>
</comment>
<accession>A0A023AZV2</accession>
<feature type="transmembrane region" description="Helical" evidence="10">
    <location>
        <begin position="287"/>
        <end position="309"/>
    </location>
</feature>
<evidence type="ECO:0000256" key="3">
    <source>
        <dbReference type="ARBA" id="ARBA00022692"/>
    </source>
</evidence>
<dbReference type="PANTHER" id="PTHR10110:SF187">
    <property type="entry name" value="SODIUM_HYDROGEN EXCHANGER"/>
    <property type="match status" value="1"/>
</dbReference>
<dbReference type="PRINTS" id="PR01084">
    <property type="entry name" value="NAHEXCHNGR"/>
</dbReference>
<feature type="region of interest" description="Disordered" evidence="9">
    <location>
        <begin position="393"/>
        <end position="412"/>
    </location>
</feature>
<dbReference type="GO" id="GO:0005886">
    <property type="term" value="C:plasma membrane"/>
    <property type="evidence" value="ECO:0007669"/>
    <property type="project" value="TreeGrafter"/>
</dbReference>
<evidence type="ECO:0000256" key="10">
    <source>
        <dbReference type="SAM" id="Phobius"/>
    </source>
</evidence>
<dbReference type="VEuPathDB" id="CryptoDB:GNI_152050"/>
<feature type="non-terminal residue" evidence="12">
    <location>
        <position position="512"/>
    </location>
</feature>